<organism evidence="2 3">
    <name type="scientific">Massarina eburnea CBS 473.64</name>
    <dbReference type="NCBI Taxonomy" id="1395130"/>
    <lineage>
        <taxon>Eukaryota</taxon>
        <taxon>Fungi</taxon>
        <taxon>Dikarya</taxon>
        <taxon>Ascomycota</taxon>
        <taxon>Pezizomycotina</taxon>
        <taxon>Dothideomycetes</taxon>
        <taxon>Pleosporomycetidae</taxon>
        <taxon>Pleosporales</taxon>
        <taxon>Massarineae</taxon>
        <taxon>Massarinaceae</taxon>
        <taxon>Massarina</taxon>
    </lineage>
</organism>
<evidence type="ECO:0000313" key="2">
    <source>
        <dbReference type="EMBL" id="KAF2638736.1"/>
    </source>
</evidence>
<dbReference type="InterPro" id="IPR036188">
    <property type="entry name" value="FAD/NAD-bd_sf"/>
</dbReference>
<dbReference type="GO" id="GO:0005737">
    <property type="term" value="C:cytoplasm"/>
    <property type="evidence" value="ECO:0007669"/>
    <property type="project" value="TreeGrafter"/>
</dbReference>
<name>A0A6A6RT95_9PLEO</name>
<protein>
    <recommendedName>
        <fullName evidence="1">FAD/NAD(P)-binding domain-containing protein</fullName>
    </recommendedName>
</protein>
<accession>A0A6A6RT95</accession>
<evidence type="ECO:0000259" key="1">
    <source>
        <dbReference type="Pfam" id="PF07992"/>
    </source>
</evidence>
<feature type="domain" description="FAD/NAD(P)-binding" evidence="1">
    <location>
        <begin position="8"/>
        <end position="308"/>
    </location>
</feature>
<dbReference type="GO" id="GO:0050660">
    <property type="term" value="F:flavin adenine dinucleotide binding"/>
    <property type="evidence" value="ECO:0007669"/>
    <property type="project" value="TreeGrafter"/>
</dbReference>
<proteinExistence type="predicted"/>
<dbReference type="GO" id="GO:0004174">
    <property type="term" value="F:electron-transferring-flavoprotein dehydrogenase activity"/>
    <property type="evidence" value="ECO:0007669"/>
    <property type="project" value="TreeGrafter"/>
</dbReference>
<gene>
    <name evidence="2" type="ORF">P280DRAFT_471293</name>
</gene>
<dbReference type="SUPFAM" id="SSF51905">
    <property type="entry name" value="FAD/NAD(P)-binding domain"/>
    <property type="match status" value="1"/>
</dbReference>
<dbReference type="InterPro" id="IPR023753">
    <property type="entry name" value="FAD/NAD-binding_dom"/>
</dbReference>
<dbReference type="Pfam" id="PF07992">
    <property type="entry name" value="Pyr_redox_2"/>
    <property type="match status" value="1"/>
</dbReference>
<reference evidence="2" key="1">
    <citation type="journal article" date="2020" name="Stud. Mycol.">
        <title>101 Dothideomycetes genomes: a test case for predicting lifestyles and emergence of pathogens.</title>
        <authorList>
            <person name="Haridas S."/>
            <person name="Albert R."/>
            <person name="Binder M."/>
            <person name="Bloem J."/>
            <person name="Labutti K."/>
            <person name="Salamov A."/>
            <person name="Andreopoulos B."/>
            <person name="Baker S."/>
            <person name="Barry K."/>
            <person name="Bills G."/>
            <person name="Bluhm B."/>
            <person name="Cannon C."/>
            <person name="Castanera R."/>
            <person name="Culley D."/>
            <person name="Daum C."/>
            <person name="Ezra D."/>
            <person name="Gonzalez J."/>
            <person name="Henrissat B."/>
            <person name="Kuo A."/>
            <person name="Liang C."/>
            <person name="Lipzen A."/>
            <person name="Lutzoni F."/>
            <person name="Magnuson J."/>
            <person name="Mondo S."/>
            <person name="Nolan M."/>
            <person name="Ohm R."/>
            <person name="Pangilinan J."/>
            <person name="Park H.-J."/>
            <person name="Ramirez L."/>
            <person name="Alfaro M."/>
            <person name="Sun H."/>
            <person name="Tritt A."/>
            <person name="Yoshinaga Y."/>
            <person name="Zwiers L.-H."/>
            <person name="Turgeon B."/>
            <person name="Goodwin S."/>
            <person name="Spatafora J."/>
            <person name="Crous P."/>
            <person name="Grigoriev I."/>
        </authorList>
    </citation>
    <scope>NUCLEOTIDE SEQUENCE</scope>
    <source>
        <strain evidence="2">CBS 473.64</strain>
    </source>
</reference>
<sequence length="412" mass="44042">MASSPTHEIVILGANFAGVYLTHYLLRQTIPILTRLDASQTYHVTLISPSTHFYFKIAGPRAMINETLIPTDKLFRSIPEAIAQYASQCAFIQGKAVGLEPEKRIVNIEEHSGESRNVRYDSLFICTGTTSASPLWTLHGDHEISVKAMKEMHALLPKAKTVLVAGAGAVGVEAVGEIAAAFPEIKITLIAGGDVLEKTKPATAMKMKKMLDAVGAEVITNVRVNDSSAKGDVTTVELSNGSTRTVDIFIDARGARKVNSEFLPKSWLDDSNRVKTLDSYFRVKGDDGNAPPNTYVLGDIVSGSLNTAIEVEAQISVVASSFAVDVTSVAGVKPASSGGVLSWIPGFGSKTVAQKEYKPIKDTLIVPFGPGGGVGQVMGWQIPNIMVKKAKAEKFFLEMVEPGVSGSKYSKA</sequence>
<evidence type="ECO:0000313" key="3">
    <source>
        <dbReference type="Proteomes" id="UP000799753"/>
    </source>
</evidence>
<dbReference type="PANTHER" id="PTHR43735">
    <property type="entry name" value="APOPTOSIS-INDUCING FACTOR 1"/>
    <property type="match status" value="1"/>
</dbReference>
<dbReference type="OrthoDB" id="202203at2759"/>
<keyword evidence="3" id="KW-1185">Reference proteome</keyword>
<dbReference type="EMBL" id="MU006789">
    <property type="protein sequence ID" value="KAF2638736.1"/>
    <property type="molecule type" value="Genomic_DNA"/>
</dbReference>
<dbReference type="AlphaFoldDB" id="A0A6A6RT95"/>
<dbReference type="PANTHER" id="PTHR43735:SF25">
    <property type="entry name" value="NAD(P)H DEHYDROGENASE 3"/>
    <property type="match status" value="1"/>
</dbReference>
<dbReference type="Gene3D" id="3.50.50.100">
    <property type="match status" value="1"/>
</dbReference>
<dbReference type="Proteomes" id="UP000799753">
    <property type="component" value="Unassembled WGS sequence"/>
</dbReference>